<dbReference type="SUPFAM" id="SSF46689">
    <property type="entry name" value="Homeodomain-like"/>
    <property type="match status" value="1"/>
</dbReference>
<comment type="caution">
    <text evidence="5">The sequence shown here is derived from an EMBL/GenBank/DDBJ whole genome shotgun (WGS) entry which is preliminary data.</text>
</comment>
<evidence type="ECO:0000256" key="2">
    <source>
        <dbReference type="PROSITE-ProRule" id="PRU00335"/>
    </source>
</evidence>
<sequence>MARRPLGQDELLKISEHCAGKFLRSGETAPTVAELAEDSGLSERSFYRYFPTKEDSLRPLFDHGNRFYAQAIDEQPAGTDFLSALEAAFIVTLERGRDRVSVQIMDVVLKSPALRQIWLEASYQAFDLLRAPLARLLGSTPGSLETTVACGQAVVFMLSGLERMTIHGLDAGEAARAVAHATANLTEHHARRRPAGTAGKEPRP</sequence>
<dbReference type="PROSITE" id="PS50977">
    <property type="entry name" value="HTH_TETR_2"/>
    <property type="match status" value="1"/>
</dbReference>
<dbReference type="RefSeq" id="WP_305995516.1">
    <property type="nucleotide sequence ID" value="NZ_JAVALS010000002.1"/>
</dbReference>
<evidence type="ECO:0000256" key="3">
    <source>
        <dbReference type="SAM" id="MobiDB-lite"/>
    </source>
</evidence>
<reference evidence="5 6" key="1">
    <citation type="submission" date="2023-08" db="EMBL/GenBank/DDBJ databases">
        <title>Arthrobacter horti sp. nov., isolated from forest soil.</title>
        <authorList>
            <person name="Park M."/>
        </authorList>
    </citation>
    <scope>NUCLEOTIDE SEQUENCE [LARGE SCALE GENOMIC DNA]</scope>
    <source>
        <strain evidence="5 6">YJM1</strain>
    </source>
</reference>
<dbReference type="Pfam" id="PF00440">
    <property type="entry name" value="TetR_N"/>
    <property type="match status" value="1"/>
</dbReference>
<feature type="region of interest" description="Disordered" evidence="3">
    <location>
        <begin position="185"/>
        <end position="204"/>
    </location>
</feature>
<evidence type="ECO:0000259" key="4">
    <source>
        <dbReference type="PROSITE" id="PS50977"/>
    </source>
</evidence>
<evidence type="ECO:0000313" key="6">
    <source>
        <dbReference type="Proteomes" id="UP001232725"/>
    </source>
</evidence>
<keyword evidence="6" id="KW-1185">Reference proteome</keyword>
<organism evidence="5 6">
    <name type="scientific">Arthrobacter horti</name>
    <dbReference type="NCBI Taxonomy" id="3068273"/>
    <lineage>
        <taxon>Bacteria</taxon>
        <taxon>Bacillati</taxon>
        <taxon>Actinomycetota</taxon>
        <taxon>Actinomycetes</taxon>
        <taxon>Micrococcales</taxon>
        <taxon>Micrococcaceae</taxon>
        <taxon>Arthrobacter</taxon>
    </lineage>
</organism>
<name>A0ABT9ILK6_9MICC</name>
<dbReference type="Gene3D" id="1.10.357.10">
    <property type="entry name" value="Tetracycline Repressor, domain 2"/>
    <property type="match status" value="1"/>
</dbReference>
<gene>
    <name evidence="5" type="ORF">Q9R02_04790</name>
</gene>
<dbReference type="InterPro" id="IPR001647">
    <property type="entry name" value="HTH_TetR"/>
</dbReference>
<accession>A0ABT9ILK6</accession>
<feature type="domain" description="HTH tetR-type" evidence="4">
    <location>
        <begin position="8"/>
        <end position="68"/>
    </location>
</feature>
<dbReference type="InterPro" id="IPR009057">
    <property type="entry name" value="Homeodomain-like_sf"/>
</dbReference>
<keyword evidence="1 2" id="KW-0238">DNA-binding</keyword>
<feature type="DNA-binding region" description="H-T-H motif" evidence="2">
    <location>
        <begin position="31"/>
        <end position="50"/>
    </location>
</feature>
<dbReference type="Proteomes" id="UP001232725">
    <property type="component" value="Unassembled WGS sequence"/>
</dbReference>
<proteinExistence type="predicted"/>
<evidence type="ECO:0000256" key="1">
    <source>
        <dbReference type="ARBA" id="ARBA00023125"/>
    </source>
</evidence>
<evidence type="ECO:0000313" key="5">
    <source>
        <dbReference type="EMBL" id="MDP5226468.1"/>
    </source>
</evidence>
<dbReference type="EMBL" id="JAVALS010000002">
    <property type="protein sequence ID" value="MDP5226468.1"/>
    <property type="molecule type" value="Genomic_DNA"/>
</dbReference>
<protein>
    <submittedName>
        <fullName evidence="5">TetR/AcrR family transcriptional regulator</fullName>
    </submittedName>
</protein>